<name>A0AAD5SNN1_9FUNG</name>
<feature type="region of interest" description="Disordered" evidence="1">
    <location>
        <begin position="108"/>
        <end position="169"/>
    </location>
</feature>
<keyword evidence="3" id="KW-1185">Reference proteome</keyword>
<dbReference type="Proteomes" id="UP001211907">
    <property type="component" value="Unassembled WGS sequence"/>
</dbReference>
<accession>A0AAD5SNN1</accession>
<dbReference type="AlphaFoldDB" id="A0AAD5SNN1"/>
<feature type="compositionally biased region" description="Acidic residues" evidence="1">
    <location>
        <begin position="153"/>
        <end position="168"/>
    </location>
</feature>
<evidence type="ECO:0000256" key="1">
    <source>
        <dbReference type="SAM" id="MobiDB-lite"/>
    </source>
</evidence>
<feature type="region of interest" description="Disordered" evidence="1">
    <location>
        <begin position="576"/>
        <end position="598"/>
    </location>
</feature>
<feature type="compositionally biased region" description="Acidic residues" evidence="1">
    <location>
        <begin position="130"/>
        <end position="144"/>
    </location>
</feature>
<evidence type="ECO:0000313" key="3">
    <source>
        <dbReference type="Proteomes" id="UP001211907"/>
    </source>
</evidence>
<dbReference type="EMBL" id="JADGJH010004555">
    <property type="protein sequence ID" value="KAJ3085378.1"/>
    <property type="molecule type" value="Genomic_DNA"/>
</dbReference>
<evidence type="ECO:0000313" key="2">
    <source>
        <dbReference type="EMBL" id="KAJ3085378.1"/>
    </source>
</evidence>
<feature type="compositionally biased region" description="Polar residues" evidence="1">
    <location>
        <begin position="580"/>
        <end position="596"/>
    </location>
</feature>
<reference evidence="2" key="1">
    <citation type="submission" date="2020-05" db="EMBL/GenBank/DDBJ databases">
        <title>Phylogenomic resolution of chytrid fungi.</title>
        <authorList>
            <person name="Stajich J.E."/>
            <person name="Amses K."/>
            <person name="Simmons R."/>
            <person name="Seto K."/>
            <person name="Myers J."/>
            <person name="Bonds A."/>
            <person name="Quandt C.A."/>
            <person name="Barry K."/>
            <person name="Liu P."/>
            <person name="Grigoriev I."/>
            <person name="Longcore J.E."/>
            <person name="James T.Y."/>
        </authorList>
    </citation>
    <scope>NUCLEOTIDE SEQUENCE</scope>
    <source>
        <strain evidence="2">JEL0513</strain>
    </source>
</reference>
<protein>
    <submittedName>
        <fullName evidence="2">Uncharacterized protein</fullName>
    </submittedName>
</protein>
<comment type="caution">
    <text evidence="2">The sequence shown here is derived from an EMBL/GenBank/DDBJ whole genome shotgun (WGS) entry which is preliminary data.</text>
</comment>
<organism evidence="2 3">
    <name type="scientific">Physocladia obscura</name>
    <dbReference type="NCBI Taxonomy" id="109957"/>
    <lineage>
        <taxon>Eukaryota</taxon>
        <taxon>Fungi</taxon>
        <taxon>Fungi incertae sedis</taxon>
        <taxon>Chytridiomycota</taxon>
        <taxon>Chytridiomycota incertae sedis</taxon>
        <taxon>Chytridiomycetes</taxon>
        <taxon>Chytridiales</taxon>
        <taxon>Chytriomycetaceae</taxon>
        <taxon>Physocladia</taxon>
    </lineage>
</organism>
<sequence length="701" mass="78742">MQRPKSALSVGLPRSKIIKSAFRSFFLAANSNNRDLPLPPIPVSPHAMALPEFPLPGNTTSQSVPLRRTSSMFSVGNSAFDDLRRNRSIQLAGSRTVLGKSRDTDLERFSYSEPSIQRAHTRRNRISGLDNEDDEDDEDDEDCSDDKTAQVREDEDEYDSDQDMDSDCNEYGSAGVYLETVIFEDPVVADFEGDDTYMADSTTELTDYDSQKFDNYSDTEDDDEYDDGEYDEEAEIVVERFDAAHHRDSFAETVSFHTVHRLSMLLVIAPPKHDSTLTAAAAFAIPDAVVKQDEGQVVLTTGHRNLLGTYLNIIEEISDLVPEQELAPTRSPQFAPYEEQQSINNDIGSKSVNNLQRLLDEMAEDVYRPRSSVYTAKHTSIFLKQFVAEEERDEHEPELYENKENCETILEREAALPAIPGDEQSSESILQLLDHSIIMQEKLLKVPKKTAVSEVQLQPPKSISFQQRHLNNIVILTPPPRRTFKTVVQKFRKFKKGIITRTSINRTNSLTVCGNSLPSFPVPAVSQGSVLPIRVSASNTANAVTDAVSKIVPDNWSSDLLTDVLDTLNQIHQQPAIADIQSNGSKQPENNNGSGSSEEKYDTQLAVYHDYFLATAHERDALRRTRKLSDMKIAYQITKKISGYYSCTYNNGQRKNSENRYSWIDLKVVEERSAGSGGSSISLQQNHPKRSRVIITSRSLY</sequence>
<proteinExistence type="predicted"/>
<gene>
    <name evidence="2" type="ORF">HK100_009071</name>
</gene>